<dbReference type="EMBL" id="FUYH01000002">
    <property type="protein sequence ID" value="SKA78645.1"/>
    <property type="molecule type" value="Genomic_DNA"/>
</dbReference>
<dbReference type="STRING" id="1147123.SAMN05443428_102164"/>
<dbReference type="SUPFAM" id="SSF48208">
    <property type="entry name" value="Six-hairpin glycosidases"/>
    <property type="match status" value="1"/>
</dbReference>
<evidence type="ECO:0008006" key="3">
    <source>
        <dbReference type="Google" id="ProtNLM"/>
    </source>
</evidence>
<sequence>MDCLKHMKISKKNNLKDLYGCFGNRVYLIGAQDGTFPDFGNHIKYEMGGIWDHPIKLMDGYWIKLIEDDKKVWLESALEYTTGSFFNELKYKVEELNIEVLRHEFCPDDIEGYVVCFTIKNLDNRGRNISLEFYGKTELRGVWTSDWVGAHDEDDFGEYVKNLKAVVAYDEKNPWFVAFGSDFIPCEYKVEKDLYAFEKTKGRGITGYLKYDLCIAPLGKEDIRFFIAGSCNSRKECIDTLNYVRENHKILYNQKEKRINDLLQRSDINICDKDYKRVFDWIKINYDMLNRKVAGIGEGLGAGIPEYPWWFGTDSSYALYGAIALGQFDLAKNTLRLLMKISKEQNGNGRIIHEVVTNGVVSNDGNTQETPHFIKMVYYVFLWTGDVEFLKEMSF</sequence>
<accession>A0A1T4WP37</accession>
<dbReference type="GO" id="GO:0005975">
    <property type="term" value="P:carbohydrate metabolic process"/>
    <property type="evidence" value="ECO:0007669"/>
    <property type="project" value="InterPro"/>
</dbReference>
<evidence type="ECO:0000313" key="2">
    <source>
        <dbReference type="Proteomes" id="UP000190105"/>
    </source>
</evidence>
<dbReference type="OrthoDB" id="49490at2"/>
<reference evidence="2" key="1">
    <citation type="submission" date="2017-02" db="EMBL/GenBank/DDBJ databases">
        <authorList>
            <person name="Varghese N."/>
            <person name="Submissions S."/>
        </authorList>
    </citation>
    <scope>NUCLEOTIDE SEQUENCE [LARGE SCALE GENOMIC DNA]</scope>
    <source>
        <strain evidence="2">USBA 833</strain>
    </source>
</reference>
<gene>
    <name evidence="1" type="ORF">SAMN05443428_102164</name>
</gene>
<dbReference type="RefSeq" id="WP_078695457.1">
    <property type="nucleotide sequence ID" value="NZ_FUYH01000002.1"/>
</dbReference>
<dbReference type="Proteomes" id="UP000190105">
    <property type="component" value="Unassembled WGS sequence"/>
</dbReference>
<protein>
    <recommendedName>
        <fullName evidence="3">Amylo-alpha-1,6-glucosidase</fullName>
    </recommendedName>
</protein>
<dbReference type="InterPro" id="IPR012341">
    <property type="entry name" value="6hp_glycosidase-like_sf"/>
</dbReference>
<evidence type="ECO:0000313" key="1">
    <source>
        <dbReference type="EMBL" id="SKA78645.1"/>
    </source>
</evidence>
<dbReference type="AlphaFoldDB" id="A0A1T4WP37"/>
<dbReference type="Gene3D" id="1.50.10.10">
    <property type="match status" value="1"/>
</dbReference>
<keyword evidence="2" id="KW-1185">Reference proteome</keyword>
<dbReference type="InterPro" id="IPR008928">
    <property type="entry name" value="6-hairpin_glycosidase_sf"/>
</dbReference>
<name>A0A1T4WP37_9CLOT</name>
<organism evidence="1 2">
    <name type="scientific">Caloramator quimbayensis</name>
    <dbReference type="NCBI Taxonomy" id="1147123"/>
    <lineage>
        <taxon>Bacteria</taxon>
        <taxon>Bacillati</taxon>
        <taxon>Bacillota</taxon>
        <taxon>Clostridia</taxon>
        <taxon>Eubacteriales</taxon>
        <taxon>Clostridiaceae</taxon>
        <taxon>Caloramator</taxon>
    </lineage>
</organism>
<proteinExistence type="predicted"/>